<dbReference type="AlphaFoldDB" id="A0A6P1D362"/>
<organism evidence="2 4">
    <name type="scientific">Nocardia cyriacigeorgica</name>
    <dbReference type="NCBI Taxonomy" id="135487"/>
    <lineage>
        <taxon>Bacteria</taxon>
        <taxon>Bacillati</taxon>
        <taxon>Actinomycetota</taxon>
        <taxon>Actinomycetes</taxon>
        <taxon>Mycobacteriales</taxon>
        <taxon>Nocardiaceae</taxon>
        <taxon>Nocardia</taxon>
    </lineage>
</organism>
<reference evidence="4 5" key="1">
    <citation type="submission" date="2020-01" db="EMBL/GenBank/DDBJ databases">
        <title>Genetics and antimicrobial susceptibilities of Nocardia species isolated from the soil; a comparison with species isolated from humans.</title>
        <authorList>
            <person name="Carrasco G."/>
            <person name="Monzon S."/>
            <person name="Sansegundo M."/>
            <person name="Garcia E."/>
            <person name="Garrido N."/>
            <person name="Medina M.J."/>
            <person name="Villalon P."/>
            <person name="Ramirez-Arocha A.C."/>
            <person name="Jimenez P."/>
            <person name="Cuesta I."/>
            <person name="Valdezate S."/>
        </authorList>
    </citation>
    <scope>NUCLEOTIDE SEQUENCE [LARGE SCALE GENOMIC DNA]</scope>
    <source>
        <strain evidence="2 4">CNM20110639</strain>
        <strain evidence="3 5">CNM20110649</strain>
    </source>
</reference>
<dbReference type="Proteomes" id="UP000468928">
    <property type="component" value="Unassembled WGS sequence"/>
</dbReference>
<name>A0A6P1D362_9NOCA</name>
<dbReference type="EMBL" id="JAAGUZ010000005">
    <property type="protein sequence ID" value="NEW43393.1"/>
    <property type="molecule type" value="Genomic_DNA"/>
</dbReference>
<evidence type="ECO:0000313" key="2">
    <source>
        <dbReference type="EMBL" id="NEW43393.1"/>
    </source>
</evidence>
<comment type="caution">
    <text evidence="2">The sequence shown here is derived from an EMBL/GenBank/DDBJ whole genome shotgun (WGS) entry which is preliminary data.</text>
</comment>
<evidence type="ECO:0000313" key="4">
    <source>
        <dbReference type="Proteomes" id="UP000468928"/>
    </source>
</evidence>
<keyword evidence="5" id="KW-1185">Reference proteome</keyword>
<sequence>MRNRVRVGLIAGVVLIAPLAAAVPASAIPLEPAAPAAPELSDTVGKACLDPSAGLLCYLSTMSASAAGS</sequence>
<dbReference type="RefSeq" id="WP_163824908.1">
    <property type="nucleotide sequence ID" value="NZ_JAAGUX010000019.1"/>
</dbReference>
<evidence type="ECO:0000313" key="5">
    <source>
        <dbReference type="Proteomes" id="UP000470876"/>
    </source>
</evidence>
<evidence type="ECO:0000256" key="1">
    <source>
        <dbReference type="SAM" id="SignalP"/>
    </source>
</evidence>
<gene>
    <name evidence="2" type="ORF">GV789_02825</name>
    <name evidence="3" type="ORF">GV794_13120</name>
</gene>
<accession>A0A6P1D362</accession>
<feature type="chain" id="PRO_5026757629" evidence="1">
    <location>
        <begin position="28"/>
        <end position="69"/>
    </location>
</feature>
<keyword evidence="1" id="KW-0732">Signal</keyword>
<proteinExistence type="predicted"/>
<evidence type="ECO:0000313" key="3">
    <source>
        <dbReference type="EMBL" id="NEW56587.1"/>
    </source>
</evidence>
<feature type="signal peptide" evidence="1">
    <location>
        <begin position="1"/>
        <end position="27"/>
    </location>
</feature>
<dbReference type="Proteomes" id="UP000470876">
    <property type="component" value="Unassembled WGS sequence"/>
</dbReference>
<dbReference type="EMBL" id="JAAGUX010000019">
    <property type="protein sequence ID" value="NEW56587.1"/>
    <property type="molecule type" value="Genomic_DNA"/>
</dbReference>
<protein>
    <submittedName>
        <fullName evidence="2">Uncharacterized protein</fullName>
    </submittedName>
</protein>